<reference evidence="1" key="2">
    <citation type="submission" date="2022-02" db="EMBL/GenBank/DDBJ databases">
        <authorList>
            <person name="Elcheninov A.G."/>
            <person name="Sorokin D.Y."/>
            <person name="Kublanov I.V."/>
        </authorList>
    </citation>
    <scope>NUCLEOTIDE SEQUENCE</scope>
    <source>
        <strain evidence="1">AArc-St2</strain>
    </source>
</reference>
<dbReference type="InterPro" id="IPR027417">
    <property type="entry name" value="P-loop_NTPase"/>
</dbReference>
<name>A0AAE3G1I9_9EURY</name>
<dbReference type="PANTHER" id="PTHR43883:SF1">
    <property type="entry name" value="GLUCONOKINASE"/>
    <property type="match status" value="1"/>
</dbReference>
<dbReference type="EMBL" id="JAKRVX010000008">
    <property type="protein sequence ID" value="MCL9818194.1"/>
    <property type="molecule type" value="Genomic_DNA"/>
</dbReference>
<evidence type="ECO:0000313" key="1">
    <source>
        <dbReference type="EMBL" id="MCL9818194.1"/>
    </source>
</evidence>
<dbReference type="AlphaFoldDB" id="A0AAE3G1I9"/>
<proteinExistence type="predicted"/>
<dbReference type="Gene3D" id="3.40.50.300">
    <property type="entry name" value="P-loop containing nucleotide triphosphate hydrolases"/>
    <property type="match status" value="1"/>
</dbReference>
<dbReference type="Proteomes" id="UP001203207">
    <property type="component" value="Unassembled WGS sequence"/>
</dbReference>
<reference evidence="1" key="1">
    <citation type="journal article" date="2022" name="Syst. Appl. Microbiol.">
        <title>Natronocalculus amylovorans gen. nov., sp. nov., and Natranaeroarchaeum aerophilus sp. nov., dominant culturable amylolytic natronoarchaea from hypersaline soda lakes in southwestern Siberia.</title>
        <authorList>
            <person name="Sorokin D.Y."/>
            <person name="Elcheninov A.G."/>
            <person name="Khizhniak T.V."/>
            <person name="Koenen M."/>
            <person name="Bale N.J."/>
            <person name="Damste J.S.S."/>
            <person name="Kublanov I.V."/>
        </authorList>
    </citation>
    <scope>NUCLEOTIDE SEQUENCE</scope>
    <source>
        <strain evidence="1">AArc-St2</strain>
    </source>
</reference>
<keyword evidence="2" id="KW-1185">Reference proteome</keyword>
<comment type="caution">
    <text evidence="1">The sequence shown here is derived from an EMBL/GenBank/DDBJ whole genome shotgun (WGS) entry which is preliminary data.</text>
</comment>
<evidence type="ECO:0000313" key="2">
    <source>
        <dbReference type="Proteomes" id="UP001203207"/>
    </source>
</evidence>
<dbReference type="PANTHER" id="PTHR43883">
    <property type="entry name" value="SLR0207 PROTEIN"/>
    <property type="match status" value="1"/>
</dbReference>
<dbReference type="SUPFAM" id="SSF52540">
    <property type="entry name" value="P-loop containing nucleoside triphosphate hydrolases"/>
    <property type="match status" value="1"/>
</dbReference>
<organism evidence="1 2">
    <name type="scientific">Natronocalculus amylovorans</name>
    <dbReference type="NCBI Taxonomy" id="2917812"/>
    <lineage>
        <taxon>Archaea</taxon>
        <taxon>Methanobacteriati</taxon>
        <taxon>Methanobacteriota</taxon>
        <taxon>Stenosarchaea group</taxon>
        <taxon>Halobacteria</taxon>
        <taxon>Halobacteriales</taxon>
        <taxon>Haloferacaceae</taxon>
        <taxon>Natronocalculus</taxon>
    </lineage>
</organism>
<dbReference type="InterPro" id="IPR052732">
    <property type="entry name" value="Cell-binding_unc_protein"/>
</dbReference>
<sequence length="184" mass="20517">MTSSQSESLQLDRNAGRIVVVCGPPGVGKTTVAERATAQLSGELLRTDVIRKELYPEPTYNAEESKETYQTLFDRATTIADSGRTAVVDGTFRTVKIRERIKQRADAIAAEFSLITVTCDEGIVKERIESRDDISDADFDIHLMIKDEFEPIEMEHEVVDNSRDLRSLQQQVDEALGVASLTPR</sequence>
<dbReference type="Pfam" id="PF13671">
    <property type="entry name" value="AAA_33"/>
    <property type="match status" value="1"/>
</dbReference>
<protein>
    <submittedName>
        <fullName evidence="1">AAA family ATPase</fullName>
    </submittedName>
</protein>
<dbReference type="RefSeq" id="WP_250585694.1">
    <property type="nucleotide sequence ID" value="NZ_JAKRVX010000008.1"/>
</dbReference>
<accession>A0AAE3G1I9</accession>
<gene>
    <name evidence="1" type="ORF">AArcSt2_14725</name>
</gene>